<evidence type="ECO:0000259" key="3">
    <source>
        <dbReference type="PROSITE" id="PS01124"/>
    </source>
</evidence>
<dbReference type="PROSITE" id="PS01124">
    <property type="entry name" value="HTH_ARAC_FAMILY_2"/>
    <property type="match status" value="1"/>
</dbReference>
<keyword evidence="2" id="KW-0804">Transcription</keyword>
<dbReference type="Pfam" id="PF06719">
    <property type="entry name" value="AraC_N"/>
    <property type="match status" value="1"/>
</dbReference>
<dbReference type="SUPFAM" id="SSF46689">
    <property type="entry name" value="Homeodomain-like"/>
    <property type="match status" value="2"/>
</dbReference>
<protein>
    <submittedName>
        <fullName evidence="4">AraC family transcriptional regulator</fullName>
    </submittedName>
</protein>
<dbReference type="SMART" id="SM00342">
    <property type="entry name" value="HTH_ARAC"/>
    <property type="match status" value="1"/>
</dbReference>
<dbReference type="GO" id="GO:0003700">
    <property type="term" value="F:DNA-binding transcription factor activity"/>
    <property type="evidence" value="ECO:0007669"/>
    <property type="project" value="InterPro"/>
</dbReference>
<evidence type="ECO:0000313" key="4">
    <source>
        <dbReference type="EMBL" id="KSU82045.1"/>
    </source>
</evidence>
<keyword evidence="5" id="KW-1185">Reference proteome</keyword>
<dbReference type="GO" id="GO:0043565">
    <property type="term" value="F:sequence-specific DNA binding"/>
    <property type="evidence" value="ECO:0007669"/>
    <property type="project" value="InterPro"/>
</dbReference>
<sequence length="305" mass="34879">MFEQLYRQRMELSKLINGYLSQNGTHMTAIPSLFFSRYPNKTGPNYGVHKPSLCIVVQGMKEVFLSQERFQYGPADYLVASVKLPITGQVTQASLEQPYLALKLEFTPSEIVEVLRDTQIEADKKENVKRGMYVSKIEQPLLDAVTRLVRLLENPKEIQVLAPLIRKEIIYRVLQGEHGGILKQIAIEGSYTNQISDVIEHIMKNYEKSFKIEGLAEIGNMSVSSLHRHFKEVTAMSPIQFQKQLRLQEARSLLLSEIPDAADVAFRVGYESPSQFSREYSRMFGLPPKEDIKRLKQNKDKTINA</sequence>
<name>A0A0V8J512_9BACL</name>
<gene>
    <name evidence="4" type="ORF">AS030_17360</name>
</gene>
<keyword evidence="1" id="KW-0805">Transcription regulation</keyword>
<dbReference type="OrthoDB" id="34150at2"/>
<accession>A0A0V8J512</accession>
<dbReference type="RefSeq" id="WP_061973946.1">
    <property type="nucleotide sequence ID" value="NZ_FMAV01000003.1"/>
</dbReference>
<dbReference type="AlphaFoldDB" id="A0A0V8J512"/>
<feature type="domain" description="HTH araC/xylS-type" evidence="3">
    <location>
        <begin position="196"/>
        <end position="294"/>
    </location>
</feature>
<dbReference type="InterPro" id="IPR009594">
    <property type="entry name" value="Tscrpt_reg_HTH_AraC_N"/>
</dbReference>
<dbReference type="InterPro" id="IPR009057">
    <property type="entry name" value="Homeodomain-like_sf"/>
</dbReference>
<evidence type="ECO:0000256" key="1">
    <source>
        <dbReference type="ARBA" id="ARBA00023015"/>
    </source>
</evidence>
<organism evidence="4 5">
    <name type="scientific">Fictibacillus enclensis</name>
    <dbReference type="NCBI Taxonomy" id="1017270"/>
    <lineage>
        <taxon>Bacteria</taxon>
        <taxon>Bacillati</taxon>
        <taxon>Bacillota</taxon>
        <taxon>Bacilli</taxon>
        <taxon>Bacillales</taxon>
        <taxon>Fictibacillaceae</taxon>
        <taxon>Fictibacillus</taxon>
    </lineage>
</organism>
<dbReference type="EMBL" id="LNQN01000005">
    <property type="protein sequence ID" value="KSU82045.1"/>
    <property type="molecule type" value="Genomic_DNA"/>
</dbReference>
<dbReference type="Proteomes" id="UP000054099">
    <property type="component" value="Unassembled WGS sequence"/>
</dbReference>
<dbReference type="Gene3D" id="1.10.10.60">
    <property type="entry name" value="Homeodomain-like"/>
    <property type="match status" value="1"/>
</dbReference>
<dbReference type="InterPro" id="IPR018060">
    <property type="entry name" value="HTH_AraC"/>
</dbReference>
<reference evidence="4 5" key="1">
    <citation type="journal article" date="2014" name="Antonie Van Leeuwenhoek">
        <title>Fictibacillus enclensis sp. nov., isolated from marine sediment.</title>
        <authorList>
            <person name="Dastager S.G."/>
            <person name="Mawlankar R."/>
            <person name="Srinivasan K."/>
            <person name="Tang S.K."/>
            <person name="Lee J.C."/>
            <person name="Ramana V.V."/>
            <person name="Shouche Y.S."/>
        </authorList>
    </citation>
    <scope>NUCLEOTIDE SEQUENCE [LARGE SCALE GENOMIC DNA]</scope>
    <source>
        <strain evidence="4 5">NIO-1003</strain>
    </source>
</reference>
<dbReference type="PANTHER" id="PTHR43436">
    <property type="entry name" value="ARAC-FAMILY TRANSCRIPTIONAL REGULATOR"/>
    <property type="match status" value="1"/>
</dbReference>
<evidence type="ECO:0000313" key="5">
    <source>
        <dbReference type="Proteomes" id="UP000054099"/>
    </source>
</evidence>
<proteinExistence type="predicted"/>
<dbReference type="PANTHER" id="PTHR43436:SF1">
    <property type="entry name" value="TRANSCRIPTIONAL REGULATORY PROTEIN"/>
    <property type="match status" value="1"/>
</dbReference>
<evidence type="ECO:0000256" key="2">
    <source>
        <dbReference type="ARBA" id="ARBA00023163"/>
    </source>
</evidence>
<dbReference type="Pfam" id="PF12833">
    <property type="entry name" value="HTH_18"/>
    <property type="match status" value="1"/>
</dbReference>
<comment type="caution">
    <text evidence="4">The sequence shown here is derived from an EMBL/GenBank/DDBJ whole genome shotgun (WGS) entry which is preliminary data.</text>
</comment>